<dbReference type="InterPro" id="IPR016187">
    <property type="entry name" value="CTDL_fold"/>
</dbReference>
<name>A0AA51YJW7_9EURY</name>
<sequence length="263" mass="29634">MTAFIDGMFIMKAETDGLLKSEESGFPDTYTNSLGMEFILIPAGKFEMGSPDDETNWYKNERPVHEVSIGEAFYIGKFLVTQEQWTEVVGSNPSKFVGNASPVDRVSWDAAQDFIKKLSEKEGTGKYRLPSEAEWEYACRAGTATRYSFGDNDSELDEYCYCGNLDIGSHPVGQKKPNPWGLYDMHGNLWEWMQDMYHDSYEDAPADGSPREDADVSSKIMRVLRGGSWQTSAAGCRSASRYCYPPIARRNSSRVGLRLLREI</sequence>
<dbReference type="Pfam" id="PF03781">
    <property type="entry name" value="FGE-sulfatase"/>
    <property type="match status" value="1"/>
</dbReference>
<evidence type="ECO:0000313" key="3">
    <source>
        <dbReference type="Proteomes" id="UP001183006"/>
    </source>
</evidence>
<dbReference type="InterPro" id="IPR042095">
    <property type="entry name" value="SUMF_sf"/>
</dbReference>
<organism evidence="2 3">
    <name type="scientific">Methanolobus mangrovi</name>
    <dbReference type="NCBI Taxonomy" id="3072977"/>
    <lineage>
        <taxon>Archaea</taxon>
        <taxon>Methanobacteriati</taxon>
        <taxon>Methanobacteriota</taxon>
        <taxon>Stenosarchaea group</taxon>
        <taxon>Methanomicrobia</taxon>
        <taxon>Methanosarcinales</taxon>
        <taxon>Methanosarcinaceae</taxon>
        <taxon>Methanolobus</taxon>
    </lineage>
</organism>
<dbReference type="KEGG" id="mmav:RE476_04145"/>
<dbReference type="EMBL" id="CP133594">
    <property type="protein sequence ID" value="WMW23028.1"/>
    <property type="molecule type" value="Genomic_DNA"/>
</dbReference>
<dbReference type="GO" id="GO:0120147">
    <property type="term" value="F:formylglycine-generating oxidase activity"/>
    <property type="evidence" value="ECO:0007669"/>
    <property type="project" value="TreeGrafter"/>
</dbReference>
<dbReference type="Gene3D" id="3.90.1580.10">
    <property type="entry name" value="paralog of FGE (formylglycine-generating enzyme)"/>
    <property type="match status" value="1"/>
</dbReference>
<evidence type="ECO:0000313" key="2">
    <source>
        <dbReference type="EMBL" id="WMW23028.1"/>
    </source>
</evidence>
<reference evidence="2" key="1">
    <citation type="submission" date="2023-08" db="EMBL/GenBank/DDBJ databases">
        <title>Methanolobus mangrovi sp. nov. and Methanolobus sediminis sp. nov, two novel methylotrophic methanogens isolated from mangrove sediments in China.</title>
        <authorList>
            <person name="Zhou J."/>
        </authorList>
    </citation>
    <scope>NUCLEOTIDE SEQUENCE</scope>
    <source>
        <strain evidence="2">FTZ2</strain>
    </source>
</reference>
<gene>
    <name evidence="2" type="ORF">RE476_04145</name>
</gene>
<proteinExistence type="predicted"/>
<dbReference type="PANTHER" id="PTHR23150">
    <property type="entry name" value="SULFATASE MODIFYING FACTOR 1, 2"/>
    <property type="match status" value="1"/>
</dbReference>
<dbReference type="SUPFAM" id="SSF56436">
    <property type="entry name" value="C-type lectin-like"/>
    <property type="match status" value="1"/>
</dbReference>
<feature type="domain" description="Sulfatase-modifying factor enzyme-like" evidence="1">
    <location>
        <begin position="37"/>
        <end position="261"/>
    </location>
</feature>
<dbReference type="RefSeq" id="WP_309309144.1">
    <property type="nucleotide sequence ID" value="NZ_CP133594.1"/>
</dbReference>
<protein>
    <submittedName>
        <fullName evidence="2">Formylglycine-generating enzyme family protein</fullName>
    </submittedName>
</protein>
<evidence type="ECO:0000259" key="1">
    <source>
        <dbReference type="Pfam" id="PF03781"/>
    </source>
</evidence>
<dbReference type="AlphaFoldDB" id="A0AA51YJW7"/>
<keyword evidence="3" id="KW-1185">Reference proteome</keyword>
<dbReference type="InterPro" id="IPR005532">
    <property type="entry name" value="SUMF_dom"/>
</dbReference>
<dbReference type="Proteomes" id="UP001183006">
    <property type="component" value="Chromosome"/>
</dbReference>
<dbReference type="GeneID" id="84229304"/>
<accession>A0AA51YJW7</accession>
<dbReference type="PANTHER" id="PTHR23150:SF19">
    <property type="entry name" value="FORMYLGLYCINE-GENERATING ENZYME"/>
    <property type="match status" value="1"/>
</dbReference>
<dbReference type="InterPro" id="IPR051043">
    <property type="entry name" value="Sulfatase_Mod_Factor_Kinase"/>
</dbReference>